<keyword evidence="18" id="KW-1133">Transmembrane helix</keyword>
<dbReference type="Gene3D" id="1.10.3810.10">
    <property type="entry name" value="Biosynthetic peptidoglycan transglycosylase-like"/>
    <property type="match status" value="1"/>
</dbReference>
<evidence type="ECO:0000256" key="15">
    <source>
        <dbReference type="ARBA" id="ARBA00023316"/>
    </source>
</evidence>
<keyword evidence="10" id="KW-0378">Hydrolase</keyword>
<evidence type="ECO:0000259" key="19">
    <source>
        <dbReference type="Pfam" id="PF00905"/>
    </source>
</evidence>
<comment type="caution">
    <text evidence="21">The sequence shown here is derived from an EMBL/GenBank/DDBJ whole genome shotgun (WGS) entry which is preliminary data.</text>
</comment>
<dbReference type="GO" id="GO:0008955">
    <property type="term" value="F:peptidoglycan glycosyltransferase activity"/>
    <property type="evidence" value="ECO:0007669"/>
    <property type="project" value="UniProtKB-EC"/>
</dbReference>
<dbReference type="PANTHER" id="PTHR32282">
    <property type="entry name" value="BINDING PROTEIN TRANSPEPTIDASE, PUTATIVE-RELATED"/>
    <property type="match status" value="1"/>
</dbReference>
<keyword evidence="12" id="KW-0573">Peptidoglycan synthesis</keyword>
<keyword evidence="8" id="KW-0328">Glycosyltransferase</keyword>
<dbReference type="GO" id="GO:0071555">
    <property type="term" value="P:cell wall organization"/>
    <property type="evidence" value="ECO:0007669"/>
    <property type="project" value="UniProtKB-KW"/>
</dbReference>
<comment type="catalytic activity">
    <reaction evidence="17">
        <text>[GlcNAc-(1-&gt;4)-Mur2Ac(oyl-L-Ala-gamma-D-Glu-L-Lys-D-Ala-D-Ala)](n)-di-trans,octa-cis-undecaprenyl diphosphate + beta-D-GlcNAc-(1-&gt;4)-Mur2Ac(oyl-L-Ala-gamma-D-Glu-L-Lys-D-Ala-D-Ala)-di-trans,octa-cis-undecaprenyl diphosphate = [GlcNAc-(1-&gt;4)-Mur2Ac(oyl-L-Ala-gamma-D-Glu-L-Lys-D-Ala-D-Ala)](n+1)-di-trans,octa-cis-undecaprenyl diphosphate + di-trans,octa-cis-undecaprenyl diphosphate + H(+)</text>
        <dbReference type="Rhea" id="RHEA:23708"/>
        <dbReference type="Rhea" id="RHEA-COMP:9602"/>
        <dbReference type="Rhea" id="RHEA-COMP:9603"/>
        <dbReference type="ChEBI" id="CHEBI:15378"/>
        <dbReference type="ChEBI" id="CHEBI:58405"/>
        <dbReference type="ChEBI" id="CHEBI:60033"/>
        <dbReference type="ChEBI" id="CHEBI:78435"/>
        <dbReference type="EC" id="2.4.99.28"/>
    </reaction>
</comment>
<dbReference type="InterPro" id="IPR001460">
    <property type="entry name" value="PCN-bd_Tpept"/>
</dbReference>
<keyword evidence="6" id="KW-0121">Carboxypeptidase</keyword>
<dbReference type="InterPro" id="IPR023346">
    <property type="entry name" value="Lysozyme-like_dom_sf"/>
</dbReference>
<dbReference type="GO" id="GO:0006508">
    <property type="term" value="P:proteolysis"/>
    <property type="evidence" value="ECO:0007669"/>
    <property type="project" value="UniProtKB-KW"/>
</dbReference>
<evidence type="ECO:0000256" key="8">
    <source>
        <dbReference type="ARBA" id="ARBA00022676"/>
    </source>
</evidence>
<feature type="domain" description="Penicillin-binding protein transpeptidase" evidence="19">
    <location>
        <begin position="836"/>
        <end position="960"/>
    </location>
</feature>
<proteinExistence type="inferred from homology"/>
<evidence type="ECO:0000313" key="22">
    <source>
        <dbReference type="Proteomes" id="UP000614424"/>
    </source>
</evidence>
<dbReference type="Gene3D" id="3.40.710.10">
    <property type="entry name" value="DD-peptidase/beta-lactamase superfamily"/>
    <property type="match status" value="2"/>
</dbReference>
<evidence type="ECO:0000256" key="3">
    <source>
        <dbReference type="ARBA" id="ARBA00007090"/>
    </source>
</evidence>
<dbReference type="UniPathway" id="UPA00219"/>
<feature type="domain" description="Glycosyl transferase family 51" evidence="20">
    <location>
        <begin position="62"/>
        <end position="241"/>
    </location>
</feature>
<evidence type="ECO:0000256" key="14">
    <source>
        <dbReference type="ARBA" id="ARBA00023268"/>
    </source>
</evidence>
<dbReference type="GO" id="GO:0008658">
    <property type="term" value="F:penicillin binding"/>
    <property type="evidence" value="ECO:0007669"/>
    <property type="project" value="InterPro"/>
</dbReference>
<keyword evidence="14" id="KW-0511">Multifunctional enzyme</keyword>
<dbReference type="GO" id="GO:0030288">
    <property type="term" value="C:outer membrane-bounded periplasmic space"/>
    <property type="evidence" value="ECO:0007669"/>
    <property type="project" value="TreeGrafter"/>
</dbReference>
<evidence type="ECO:0000256" key="4">
    <source>
        <dbReference type="ARBA" id="ARBA00007739"/>
    </source>
</evidence>
<evidence type="ECO:0000256" key="6">
    <source>
        <dbReference type="ARBA" id="ARBA00022645"/>
    </source>
</evidence>
<evidence type="ECO:0000256" key="10">
    <source>
        <dbReference type="ARBA" id="ARBA00022801"/>
    </source>
</evidence>
<protein>
    <submittedName>
        <fullName evidence="21">Transglycosylase domain-containing protein</fullName>
    </submittedName>
</protein>
<gene>
    <name evidence="21" type="ORF">H8E41_10865</name>
</gene>
<dbReference type="InterPro" id="IPR001264">
    <property type="entry name" value="Glyco_trans_51"/>
</dbReference>
<evidence type="ECO:0000256" key="9">
    <source>
        <dbReference type="ARBA" id="ARBA00022679"/>
    </source>
</evidence>
<sequence>MFKKFIVFIIALVCVAIIATVAAYFWLVVYRPGEAIKQENIEKTLSMESPVYYSDGETKIGVFFQESHRQYVPYKKLPPYFVNGLVASEDHDFFNHYGVDFSSFTRAVFANLKARRVVQGGSTITQQTAKNLFKREGRSIKAKLYELLYALRLEYHYPKEKILEFYANQFYVSGNGHGLGVAARYYFDKEPHDLNLLECAFIVGSVKRPNYYNPFIKKDAASAQKARSSAKDRTAYVLGRMYELAMIDSVDYQQSIDREIPFQQGEMQFQLNTLMDMVRDSLNEPVIEEKLAAYGIENVATSGIRVITSIDQKLQANSLSSLRSELSILDVRLNGYSRDTVQKIYGSLPFGSGGEPERGQFFVGKVLDVKGTPQPEISVGFNRNGKRQETSGVITEKGLRPLLSAFVKYQRQRWSEPESRDMEKLLGEIKVGDLVYVSVADFDPLTSVYSFQLQKYPELQGGALTMQNGMIQSLVGGVDNFYFNRAVMAKRPMGSVVKPLLYAAAIQLGWNSLDLLNNTRDMFVFQDTFYMPRPDHEIANDKVSMSWAGVHSENVASVWLLYHLCDRLTPAEFKELLVHLDMARMPGESYSYYKRKVRDEMGILVDRPVLERAAFEKAVELSEIDLIFSGKQAELDMLRLFHYEDTTPETDEEEDSGDAKTKEAELQKEIVARSYERIVKLRNELRVSIEQGKEGPETLEDKAVLYYLPAVERTFLRPSPAGILKKASLLFSVVYPGGGWHPVNKEDLAEYLGDLTDSERKDFLGRIKLDNLLTIETVDLVNTYFTTEYKRLSRLPAYEPEVLHSIKDFRTLAGLKYLIALSREIGVTSTLEPVLSFPLGSNVLSLLEVAQIYEALTSGKAYFSPESNEPGLLLIDRIEDSDGKSIYQANIQEKRVIDEQTALAVSDILRNVVEYGTGRYAKRNIRLRSSDPEVQKQLIDLDLRVPVIGKTGTANRFTNSAFAGAVPVPVINGQGVSLQGGYVIASYVGFDDNRKMERTTTHITGASGALPVWTKLVNGLIFEKNYGGTVDLVDLIFSGRDEMPLVYPEIGQVEIPIAVREGGVAAGTGQKELSAESKYAKVLSFGEFKTGGRLELTRHFRPFWHHNATISNEQPSVSQ</sequence>
<dbReference type="SUPFAM" id="SSF53955">
    <property type="entry name" value="Lysozyme-like"/>
    <property type="match status" value="1"/>
</dbReference>
<keyword evidence="13 18" id="KW-0472">Membrane</keyword>
<dbReference type="InterPro" id="IPR050396">
    <property type="entry name" value="Glycosyltr_51/Transpeptidase"/>
</dbReference>
<evidence type="ECO:0000256" key="13">
    <source>
        <dbReference type="ARBA" id="ARBA00023136"/>
    </source>
</evidence>
<keyword evidence="15" id="KW-0961">Cell wall biogenesis/degradation</keyword>
<dbReference type="EMBL" id="JACNJZ010000155">
    <property type="protein sequence ID" value="MBC8318396.1"/>
    <property type="molecule type" value="Genomic_DNA"/>
</dbReference>
<dbReference type="Proteomes" id="UP000614424">
    <property type="component" value="Unassembled WGS sequence"/>
</dbReference>
<dbReference type="InterPro" id="IPR036950">
    <property type="entry name" value="PBP_transglycosylase"/>
</dbReference>
<evidence type="ECO:0000256" key="18">
    <source>
        <dbReference type="SAM" id="Phobius"/>
    </source>
</evidence>
<dbReference type="Pfam" id="PF00912">
    <property type="entry name" value="Transgly"/>
    <property type="match status" value="1"/>
</dbReference>
<dbReference type="GO" id="GO:0009002">
    <property type="term" value="F:serine-type D-Ala-D-Ala carboxypeptidase activity"/>
    <property type="evidence" value="ECO:0007669"/>
    <property type="project" value="UniProtKB-EC"/>
</dbReference>
<evidence type="ECO:0000256" key="7">
    <source>
        <dbReference type="ARBA" id="ARBA00022670"/>
    </source>
</evidence>
<keyword evidence="11" id="KW-0133">Cell shape</keyword>
<comment type="similarity">
    <text evidence="4">In the N-terminal section; belongs to the glycosyltransferase 51 family.</text>
</comment>
<keyword evidence="7" id="KW-0645">Protease</keyword>
<comment type="subcellular location">
    <subcellularLocation>
        <location evidence="1">Cell membrane</location>
    </subcellularLocation>
</comment>
<comment type="catalytic activity">
    <reaction evidence="16">
        <text>Preferential cleavage: (Ac)2-L-Lys-D-Ala-|-D-Ala. Also transpeptidation of peptidyl-alanyl moieties that are N-acyl substituents of D-alanine.</text>
        <dbReference type="EC" id="3.4.16.4"/>
    </reaction>
</comment>
<evidence type="ECO:0000256" key="5">
    <source>
        <dbReference type="ARBA" id="ARBA00022475"/>
    </source>
</evidence>
<evidence type="ECO:0000256" key="12">
    <source>
        <dbReference type="ARBA" id="ARBA00022984"/>
    </source>
</evidence>
<dbReference type="Pfam" id="PF00905">
    <property type="entry name" value="Transpeptidase"/>
    <property type="match status" value="1"/>
</dbReference>
<evidence type="ECO:0000256" key="16">
    <source>
        <dbReference type="ARBA" id="ARBA00034000"/>
    </source>
</evidence>
<evidence type="ECO:0000256" key="1">
    <source>
        <dbReference type="ARBA" id="ARBA00004236"/>
    </source>
</evidence>
<keyword evidence="5" id="KW-1003">Cell membrane</keyword>
<dbReference type="GO" id="GO:0009252">
    <property type="term" value="P:peptidoglycan biosynthetic process"/>
    <property type="evidence" value="ECO:0007669"/>
    <property type="project" value="UniProtKB-UniPathway"/>
</dbReference>
<feature type="transmembrane region" description="Helical" evidence="18">
    <location>
        <begin position="5"/>
        <end position="27"/>
    </location>
</feature>
<evidence type="ECO:0000259" key="20">
    <source>
        <dbReference type="Pfam" id="PF00912"/>
    </source>
</evidence>
<evidence type="ECO:0000313" key="21">
    <source>
        <dbReference type="EMBL" id="MBC8318396.1"/>
    </source>
</evidence>
<organism evidence="21 22">
    <name type="scientific">Candidatus Desulfobia pelagia</name>
    <dbReference type="NCBI Taxonomy" id="2841692"/>
    <lineage>
        <taxon>Bacteria</taxon>
        <taxon>Pseudomonadati</taxon>
        <taxon>Thermodesulfobacteriota</taxon>
        <taxon>Desulfobulbia</taxon>
        <taxon>Desulfobulbales</taxon>
        <taxon>Desulfobulbaceae</taxon>
        <taxon>Candidatus Desulfobia</taxon>
    </lineage>
</organism>
<dbReference type="InterPro" id="IPR012338">
    <property type="entry name" value="Beta-lactam/transpept-like"/>
</dbReference>
<evidence type="ECO:0000256" key="11">
    <source>
        <dbReference type="ARBA" id="ARBA00022960"/>
    </source>
</evidence>
<keyword evidence="9" id="KW-0808">Transferase</keyword>
<dbReference type="GO" id="GO:0008360">
    <property type="term" value="P:regulation of cell shape"/>
    <property type="evidence" value="ECO:0007669"/>
    <property type="project" value="UniProtKB-KW"/>
</dbReference>
<evidence type="ECO:0000256" key="2">
    <source>
        <dbReference type="ARBA" id="ARBA00004752"/>
    </source>
</evidence>
<comment type="similarity">
    <text evidence="3">In the C-terminal section; belongs to the transpeptidase family.</text>
</comment>
<dbReference type="SUPFAM" id="SSF56601">
    <property type="entry name" value="beta-lactamase/transpeptidase-like"/>
    <property type="match status" value="2"/>
</dbReference>
<reference evidence="21 22" key="1">
    <citation type="submission" date="2020-08" db="EMBL/GenBank/DDBJ databases">
        <title>Bridging the membrane lipid divide: bacteria of the FCB group superphylum have the potential to synthesize archaeal ether lipids.</title>
        <authorList>
            <person name="Villanueva L."/>
            <person name="Von Meijenfeldt F.A.B."/>
            <person name="Westbye A.B."/>
            <person name="Yadav S."/>
            <person name="Hopmans E.C."/>
            <person name="Dutilh B.E."/>
            <person name="Sinninghe Damste J.S."/>
        </authorList>
    </citation>
    <scope>NUCLEOTIDE SEQUENCE [LARGE SCALE GENOMIC DNA]</scope>
    <source>
        <strain evidence="21">NIOZ-UU47</strain>
    </source>
</reference>
<dbReference type="PANTHER" id="PTHR32282:SF11">
    <property type="entry name" value="PENICILLIN-BINDING PROTEIN 1B"/>
    <property type="match status" value="1"/>
</dbReference>
<dbReference type="GO" id="GO:0005886">
    <property type="term" value="C:plasma membrane"/>
    <property type="evidence" value="ECO:0007669"/>
    <property type="project" value="UniProtKB-SubCell"/>
</dbReference>
<name>A0A8J6TD82_9BACT</name>
<dbReference type="AlphaFoldDB" id="A0A8J6TD82"/>
<evidence type="ECO:0000256" key="17">
    <source>
        <dbReference type="ARBA" id="ARBA00049902"/>
    </source>
</evidence>
<keyword evidence="18" id="KW-0812">Transmembrane</keyword>
<accession>A0A8J6TD82</accession>
<comment type="pathway">
    <text evidence="2">Cell wall biogenesis; peptidoglycan biosynthesis.</text>
</comment>